<sequence length="486" mass="49907">MSAILRREEVRLMELRHAGLPLMERAGQAAAGCAARMLAARQGCVLVLAGPGNNGGDGFVLARVLREQGHEVIVACLAEGAQMPPDARQARAAWQAAGGQVVSEFVGSNWALIVDAIFGIGLKRPPEGRYADWIARLSQMSAPVLSLDVPSGLDADTGRVLGAAVRASHTATFIAMKAGLLTLNGPDHCGELSLHSLDLPAEAAPGRVLGREFFAAALLPRAANVHKGLFGQAGVIGGATGMVGAALLTARAALMAGAGRVYGGVLDAGGPVVDFMQPEIMLRAATDLHLLCSALAVGPGMGLSEIAAQQLRRAVAFSGPLLLDADALTLLGQSPQLQSALARRDVPAILTPHPAEAARLMQCATSDVQNDRVSMALEMARRYQSHVVLKGAGSVVALRDGRWLINTTGNAGLATAGSGDVLSGLVLGLLAQGWEPALALAAGVHLHGAAADWLSGQGVGPVGLTASEIAPAARRLLNMWLVQGEG</sequence>
<dbReference type="Pfam" id="PF01256">
    <property type="entry name" value="Carb_kinase"/>
    <property type="match status" value="1"/>
</dbReference>
<evidence type="ECO:0000256" key="2">
    <source>
        <dbReference type="ARBA" id="ARBA00000909"/>
    </source>
</evidence>
<comment type="catalytic activity">
    <reaction evidence="1 18 19">
        <text>(6R)-NADHX = (6S)-NADHX</text>
        <dbReference type="Rhea" id="RHEA:32215"/>
        <dbReference type="ChEBI" id="CHEBI:64074"/>
        <dbReference type="ChEBI" id="CHEBI:64075"/>
        <dbReference type="EC" id="5.1.99.6"/>
    </reaction>
</comment>
<dbReference type="PIRSF" id="PIRSF017184">
    <property type="entry name" value="Nnr"/>
    <property type="match status" value="1"/>
</dbReference>
<evidence type="ECO:0000256" key="1">
    <source>
        <dbReference type="ARBA" id="ARBA00000013"/>
    </source>
</evidence>
<dbReference type="Proteomes" id="UP001500547">
    <property type="component" value="Unassembled WGS sequence"/>
</dbReference>
<dbReference type="PANTHER" id="PTHR12592:SF0">
    <property type="entry name" value="ATP-DEPENDENT (S)-NAD(P)H-HYDRATE DEHYDRATASE"/>
    <property type="match status" value="1"/>
</dbReference>
<accession>A0ABP9QF16</accession>
<evidence type="ECO:0000259" key="21">
    <source>
        <dbReference type="PROSITE" id="PS51385"/>
    </source>
</evidence>
<dbReference type="InterPro" id="IPR030677">
    <property type="entry name" value="Nnr"/>
</dbReference>
<comment type="catalytic activity">
    <reaction evidence="15 17 19">
        <text>(6S)-NADHX + ADP = AMP + phosphate + NADH + H(+)</text>
        <dbReference type="Rhea" id="RHEA:32223"/>
        <dbReference type="ChEBI" id="CHEBI:15378"/>
        <dbReference type="ChEBI" id="CHEBI:43474"/>
        <dbReference type="ChEBI" id="CHEBI:57945"/>
        <dbReference type="ChEBI" id="CHEBI:64074"/>
        <dbReference type="ChEBI" id="CHEBI:456215"/>
        <dbReference type="ChEBI" id="CHEBI:456216"/>
        <dbReference type="EC" id="4.2.1.136"/>
    </reaction>
</comment>
<keyword evidence="9 18" id="KW-0630">Potassium</keyword>
<keyword evidence="12 17" id="KW-0456">Lyase</keyword>
<dbReference type="Gene3D" id="3.40.50.10260">
    <property type="entry name" value="YjeF N-terminal domain"/>
    <property type="match status" value="1"/>
</dbReference>
<dbReference type="PROSITE" id="PS51385">
    <property type="entry name" value="YJEF_N"/>
    <property type="match status" value="1"/>
</dbReference>
<evidence type="ECO:0000313" key="23">
    <source>
        <dbReference type="Proteomes" id="UP001500547"/>
    </source>
</evidence>
<proteinExistence type="inferred from homology"/>
<comment type="catalytic activity">
    <reaction evidence="2 18 19">
        <text>(6R)-NADPHX = (6S)-NADPHX</text>
        <dbReference type="Rhea" id="RHEA:32227"/>
        <dbReference type="ChEBI" id="CHEBI:64076"/>
        <dbReference type="ChEBI" id="CHEBI:64077"/>
        <dbReference type="EC" id="5.1.99.6"/>
    </reaction>
</comment>
<feature type="binding site" evidence="18">
    <location>
        <position position="130"/>
    </location>
    <ligand>
        <name>(6S)-NADPHX</name>
        <dbReference type="ChEBI" id="CHEBI:64076"/>
    </ligand>
</feature>
<dbReference type="EC" id="5.1.99.6" evidence="19"/>
<dbReference type="NCBIfam" id="TIGR00196">
    <property type="entry name" value="yjeF_cterm"/>
    <property type="match status" value="1"/>
</dbReference>
<feature type="binding site" evidence="17">
    <location>
        <begin position="390"/>
        <end position="394"/>
    </location>
    <ligand>
        <name>AMP</name>
        <dbReference type="ChEBI" id="CHEBI:456215"/>
    </ligand>
</feature>
<dbReference type="EC" id="4.2.1.136" evidence="19"/>
<dbReference type="InterPro" id="IPR000631">
    <property type="entry name" value="CARKD"/>
</dbReference>
<evidence type="ECO:0000259" key="20">
    <source>
        <dbReference type="PROSITE" id="PS51383"/>
    </source>
</evidence>
<keyword evidence="8 17" id="KW-0521">NADP</keyword>
<feature type="binding site" evidence="18">
    <location>
        <position position="148"/>
    </location>
    <ligand>
        <name>(6S)-NADPHX</name>
        <dbReference type="ChEBI" id="CHEBI:64076"/>
    </ligand>
</feature>
<dbReference type="HAMAP" id="MF_01966">
    <property type="entry name" value="NADHX_epimerase"/>
    <property type="match status" value="1"/>
</dbReference>
<evidence type="ECO:0000256" key="15">
    <source>
        <dbReference type="ARBA" id="ARBA00048238"/>
    </source>
</evidence>
<keyword evidence="6 17" id="KW-0547">Nucleotide-binding</keyword>
<dbReference type="InterPro" id="IPR004443">
    <property type="entry name" value="YjeF_N_dom"/>
</dbReference>
<evidence type="ECO:0000256" key="10">
    <source>
        <dbReference type="ARBA" id="ARBA00023027"/>
    </source>
</evidence>
<feature type="binding site" evidence="18">
    <location>
        <position position="151"/>
    </location>
    <ligand>
        <name>K(+)</name>
        <dbReference type="ChEBI" id="CHEBI:29103"/>
    </ligand>
</feature>
<evidence type="ECO:0000256" key="6">
    <source>
        <dbReference type="ARBA" id="ARBA00022741"/>
    </source>
</evidence>
<dbReference type="CDD" id="cd01171">
    <property type="entry name" value="YXKO-related"/>
    <property type="match status" value="1"/>
</dbReference>
<evidence type="ECO:0000256" key="4">
    <source>
        <dbReference type="ARBA" id="ARBA00009524"/>
    </source>
</evidence>
<feature type="binding site" evidence="17">
    <location>
        <position position="300"/>
    </location>
    <ligand>
        <name>(6S)-NADPHX</name>
        <dbReference type="ChEBI" id="CHEBI:64076"/>
    </ligand>
</feature>
<dbReference type="PROSITE" id="PS01050">
    <property type="entry name" value="YJEF_C_2"/>
    <property type="match status" value="1"/>
</dbReference>
<evidence type="ECO:0000256" key="13">
    <source>
        <dbReference type="ARBA" id="ARBA00023268"/>
    </source>
</evidence>
<comment type="catalytic activity">
    <reaction evidence="16 17 19">
        <text>(6S)-NADPHX + ADP = AMP + phosphate + NADPH + H(+)</text>
        <dbReference type="Rhea" id="RHEA:32235"/>
        <dbReference type="ChEBI" id="CHEBI:15378"/>
        <dbReference type="ChEBI" id="CHEBI:43474"/>
        <dbReference type="ChEBI" id="CHEBI:57783"/>
        <dbReference type="ChEBI" id="CHEBI:64076"/>
        <dbReference type="ChEBI" id="CHEBI:456215"/>
        <dbReference type="ChEBI" id="CHEBI:456216"/>
        <dbReference type="EC" id="4.2.1.136"/>
    </reaction>
</comment>
<comment type="cofactor">
    <cofactor evidence="17">
        <name>Mg(2+)</name>
        <dbReference type="ChEBI" id="CHEBI:18420"/>
    </cofactor>
</comment>
<evidence type="ECO:0000256" key="11">
    <source>
        <dbReference type="ARBA" id="ARBA00023235"/>
    </source>
</evidence>
<comment type="function">
    <text evidence="18">Catalyzes the epimerization of the S- and R-forms of NAD(P)HX, a damaged form of NAD(P)H that is a result of enzymatic or heat-dependent hydration. This is a prerequisite for the S-specific NAD(P)H-hydrate dehydratase to allow the repair of both epimers of NAD(P)HX.</text>
</comment>
<comment type="similarity">
    <text evidence="18">Belongs to the NnrE/AIBP family.</text>
</comment>
<evidence type="ECO:0000256" key="9">
    <source>
        <dbReference type="ARBA" id="ARBA00022958"/>
    </source>
</evidence>
<keyword evidence="13" id="KW-0511">Multifunctional enzyme</keyword>
<evidence type="ECO:0000256" key="8">
    <source>
        <dbReference type="ARBA" id="ARBA00022857"/>
    </source>
</evidence>
<feature type="binding site" evidence="17">
    <location>
        <position position="419"/>
    </location>
    <ligand>
        <name>AMP</name>
        <dbReference type="ChEBI" id="CHEBI:456215"/>
    </ligand>
</feature>
<comment type="similarity">
    <text evidence="4 19">In the C-terminal section; belongs to the NnrD/CARKD family.</text>
</comment>
<feature type="binding site" evidence="17">
    <location>
        <position position="420"/>
    </location>
    <ligand>
        <name>(6S)-NADPHX</name>
        <dbReference type="ChEBI" id="CHEBI:64076"/>
    </ligand>
</feature>
<evidence type="ECO:0000256" key="17">
    <source>
        <dbReference type="HAMAP-Rule" id="MF_01965"/>
    </source>
</evidence>
<dbReference type="SUPFAM" id="SSF53613">
    <property type="entry name" value="Ribokinase-like"/>
    <property type="match status" value="1"/>
</dbReference>
<dbReference type="HAMAP" id="MF_01965">
    <property type="entry name" value="NADHX_dehydratase"/>
    <property type="match status" value="1"/>
</dbReference>
<feature type="domain" description="YjeF C-terminal" evidence="20">
    <location>
        <begin position="210"/>
        <end position="480"/>
    </location>
</feature>
<evidence type="ECO:0000256" key="3">
    <source>
        <dbReference type="ARBA" id="ARBA00006001"/>
    </source>
</evidence>
<keyword evidence="23" id="KW-1185">Reference proteome</keyword>
<feature type="domain" description="YjeF N-terminal" evidence="21">
    <location>
        <begin position="5"/>
        <end position="205"/>
    </location>
</feature>
<evidence type="ECO:0000256" key="7">
    <source>
        <dbReference type="ARBA" id="ARBA00022840"/>
    </source>
</evidence>
<dbReference type="EMBL" id="BAABLD010000005">
    <property type="protein sequence ID" value="GAA5160889.1"/>
    <property type="molecule type" value="Genomic_DNA"/>
</dbReference>
<evidence type="ECO:0000256" key="14">
    <source>
        <dbReference type="ARBA" id="ARBA00025153"/>
    </source>
</evidence>
<evidence type="ECO:0000256" key="19">
    <source>
        <dbReference type="PIRNR" id="PIRNR017184"/>
    </source>
</evidence>
<comment type="function">
    <text evidence="17">Catalyzes the dehydration of the S-form of NAD(P)HX at the expense of ADP, which is converted to AMP. Together with NAD(P)HX epimerase, which catalyzes the epimerization of the S- and R-forms, the enzyme allows the repair of both epimers of NAD(P)HX, a damaged form of NAD(P)H that is a result of enzymatic or heat-dependent hydration.</text>
</comment>
<dbReference type="InterPro" id="IPR036652">
    <property type="entry name" value="YjeF_N_dom_sf"/>
</dbReference>
<keyword evidence="7 17" id="KW-0067">ATP-binding</keyword>
<evidence type="ECO:0000256" key="12">
    <source>
        <dbReference type="ARBA" id="ARBA00023239"/>
    </source>
</evidence>
<evidence type="ECO:0000256" key="16">
    <source>
        <dbReference type="ARBA" id="ARBA00049209"/>
    </source>
</evidence>
<feature type="binding site" evidence="18">
    <location>
        <begin position="53"/>
        <end position="57"/>
    </location>
    <ligand>
        <name>(6S)-NADPHX</name>
        <dbReference type="ChEBI" id="CHEBI:64076"/>
    </ligand>
</feature>
<protein>
    <recommendedName>
        <fullName evidence="19">Bifunctional NAD(P)H-hydrate repair enzyme</fullName>
    </recommendedName>
    <alternativeName>
        <fullName evidence="19">Nicotinamide nucleotide repair protein</fullName>
    </alternativeName>
    <domain>
        <recommendedName>
            <fullName evidence="19">ADP-dependent (S)-NAD(P)H-hydrate dehydratase</fullName>
            <ecNumber evidence="19">4.2.1.136</ecNumber>
        </recommendedName>
        <alternativeName>
            <fullName evidence="19">ADP-dependent NAD(P)HX dehydratase</fullName>
        </alternativeName>
    </domain>
    <domain>
        <recommendedName>
            <fullName evidence="19">NAD(P)H-hydrate epimerase</fullName>
            <ecNumber evidence="19">5.1.99.6</ecNumber>
        </recommendedName>
    </domain>
</protein>
<keyword evidence="5 18" id="KW-0479">Metal-binding</keyword>
<dbReference type="PROSITE" id="PS51383">
    <property type="entry name" value="YJEF_C_3"/>
    <property type="match status" value="1"/>
</dbReference>
<comment type="caution">
    <text evidence="22">The sequence shown here is derived from an EMBL/GenBank/DDBJ whole genome shotgun (WGS) entry which is preliminary data.</text>
</comment>
<feature type="binding site" evidence="17">
    <location>
        <position position="353"/>
    </location>
    <ligand>
        <name>(6S)-NADPHX</name>
        <dbReference type="ChEBI" id="CHEBI:64076"/>
    </ligand>
</feature>
<comment type="similarity">
    <text evidence="17">Belongs to the NnrD/CARKD family.</text>
</comment>
<feature type="binding site" evidence="17">
    <location>
        <position position="245"/>
    </location>
    <ligand>
        <name>(6S)-NADPHX</name>
        <dbReference type="ChEBI" id="CHEBI:64076"/>
    </ligand>
</feature>
<keyword evidence="11 18" id="KW-0413">Isomerase</keyword>
<dbReference type="Gene3D" id="3.40.1190.20">
    <property type="match status" value="1"/>
</dbReference>
<dbReference type="SUPFAM" id="SSF64153">
    <property type="entry name" value="YjeF N-terminal domain-like"/>
    <property type="match status" value="1"/>
</dbReference>
<comment type="subunit">
    <text evidence="17">Homotetramer.</text>
</comment>
<feature type="binding site" evidence="18">
    <location>
        <position position="54"/>
    </location>
    <ligand>
        <name>K(+)</name>
        <dbReference type="ChEBI" id="CHEBI:29103"/>
    </ligand>
</feature>
<comment type="cofactor">
    <cofactor evidence="18 19">
        <name>K(+)</name>
        <dbReference type="ChEBI" id="CHEBI:29103"/>
    </cofactor>
    <text evidence="18 19">Binds 1 potassium ion per subunit.</text>
</comment>
<name>A0ABP9QF16_9RHOO</name>
<feature type="binding site" evidence="18">
    <location>
        <position position="115"/>
    </location>
    <ligand>
        <name>K(+)</name>
        <dbReference type="ChEBI" id="CHEBI:29103"/>
    </ligand>
</feature>
<evidence type="ECO:0000313" key="22">
    <source>
        <dbReference type="EMBL" id="GAA5160889.1"/>
    </source>
</evidence>
<dbReference type="Pfam" id="PF03853">
    <property type="entry name" value="YjeF_N"/>
    <property type="match status" value="1"/>
</dbReference>
<organism evidence="22 23">
    <name type="scientific">Viridibacterium curvum</name>
    <dbReference type="NCBI Taxonomy" id="1101404"/>
    <lineage>
        <taxon>Bacteria</taxon>
        <taxon>Pseudomonadati</taxon>
        <taxon>Pseudomonadota</taxon>
        <taxon>Betaproteobacteria</taxon>
        <taxon>Rhodocyclales</taxon>
        <taxon>Rhodocyclaceae</taxon>
        <taxon>Viridibacterium</taxon>
    </lineage>
</organism>
<evidence type="ECO:0000256" key="18">
    <source>
        <dbReference type="HAMAP-Rule" id="MF_01966"/>
    </source>
</evidence>
<comment type="similarity">
    <text evidence="3 19">In the N-terminal section; belongs to the NnrE/AIBP family.</text>
</comment>
<comment type="function">
    <text evidence="14 19">Bifunctional enzyme that catalyzes the epimerization of the S- and R-forms of NAD(P)HX and the dehydration of the S-form of NAD(P)HX at the expense of ADP, which is converted to AMP. This allows the repair of both epimers of NAD(P)HX, a damaged form of NAD(P)H that is a result of enzymatic or heat-dependent hydration.</text>
</comment>
<dbReference type="InterPro" id="IPR017953">
    <property type="entry name" value="Carbohydrate_kinase_pred_CS"/>
</dbReference>
<feature type="binding site" evidence="18">
    <location>
        <begin position="119"/>
        <end position="125"/>
    </location>
    <ligand>
        <name>(6S)-NADPHX</name>
        <dbReference type="ChEBI" id="CHEBI:64076"/>
    </ligand>
</feature>
<gene>
    <name evidence="18" type="primary">nnrE</name>
    <name evidence="17" type="synonym">nnrD</name>
    <name evidence="22" type="ORF">GCM10025770_09240</name>
</gene>
<dbReference type="NCBIfam" id="TIGR00197">
    <property type="entry name" value="yjeF_nterm"/>
    <property type="match status" value="1"/>
</dbReference>
<keyword evidence="10 17" id="KW-0520">NAD</keyword>
<reference evidence="23" key="1">
    <citation type="journal article" date="2019" name="Int. J. Syst. Evol. Microbiol.">
        <title>The Global Catalogue of Microorganisms (GCM) 10K type strain sequencing project: providing services to taxonomists for standard genome sequencing and annotation.</title>
        <authorList>
            <consortium name="The Broad Institute Genomics Platform"/>
            <consortium name="The Broad Institute Genome Sequencing Center for Infectious Disease"/>
            <person name="Wu L."/>
            <person name="Ma J."/>
        </authorList>
    </citation>
    <scope>NUCLEOTIDE SEQUENCE [LARGE SCALE GENOMIC DNA]</scope>
    <source>
        <strain evidence="23">JCM 18715</strain>
    </source>
</reference>
<dbReference type="InterPro" id="IPR029056">
    <property type="entry name" value="Ribokinase-like"/>
</dbReference>
<dbReference type="RefSeq" id="WP_345531695.1">
    <property type="nucleotide sequence ID" value="NZ_BAABLD010000005.1"/>
</dbReference>
<dbReference type="PANTHER" id="PTHR12592">
    <property type="entry name" value="ATP-DEPENDENT (S)-NAD(P)H-HYDRATE DEHYDRATASE FAMILY MEMBER"/>
    <property type="match status" value="1"/>
</dbReference>
<evidence type="ECO:0000256" key="5">
    <source>
        <dbReference type="ARBA" id="ARBA00022723"/>
    </source>
</evidence>